<dbReference type="Pfam" id="PF02482">
    <property type="entry name" value="Ribosomal_S30AE"/>
    <property type="match status" value="1"/>
</dbReference>
<protein>
    <recommendedName>
        <fullName evidence="3">Ribosome hibernation promoting factor</fullName>
    </recommendedName>
</protein>
<dbReference type="GO" id="GO:0022627">
    <property type="term" value="C:cytosolic small ribosomal subunit"/>
    <property type="evidence" value="ECO:0007669"/>
    <property type="project" value="TreeGrafter"/>
</dbReference>
<dbReference type="InterPro" id="IPR038416">
    <property type="entry name" value="Ribosom_S30AE_C_sf"/>
</dbReference>
<dbReference type="InterPro" id="IPR032528">
    <property type="entry name" value="Ribosom_S30AE_C"/>
</dbReference>
<dbReference type="PANTHER" id="PTHR33231:SF1">
    <property type="entry name" value="30S RIBOSOMAL PROTEIN"/>
    <property type="match status" value="1"/>
</dbReference>
<dbReference type="GO" id="GO:0045900">
    <property type="term" value="P:negative regulation of translational elongation"/>
    <property type="evidence" value="ECO:0007669"/>
    <property type="project" value="TreeGrafter"/>
</dbReference>
<proteinExistence type="predicted"/>
<dbReference type="SUPFAM" id="SSF69754">
    <property type="entry name" value="Ribosome binding protein Y (YfiA homologue)"/>
    <property type="match status" value="1"/>
</dbReference>
<dbReference type="NCBIfam" id="TIGR00741">
    <property type="entry name" value="yfiA"/>
    <property type="match status" value="1"/>
</dbReference>
<organism evidence="5 6">
    <name type="scientific">Thermosulfurimonas marina</name>
    <dbReference type="NCBI Taxonomy" id="2047767"/>
    <lineage>
        <taxon>Bacteria</taxon>
        <taxon>Pseudomonadati</taxon>
        <taxon>Thermodesulfobacteriota</taxon>
        <taxon>Thermodesulfobacteria</taxon>
        <taxon>Thermodesulfobacteriales</taxon>
        <taxon>Thermodesulfobacteriaceae</taxon>
        <taxon>Thermosulfurimonas</taxon>
    </lineage>
</organism>
<dbReference type="KEGG" id="tmai:FVE67_09120"/>
<keyword evidence="6" id="KW-1185">Reference proteome</keyword>
<comment type="subunit">
    <text evidence="2">Associates exclusively with 100S ribosomes, which are dimers of 70S ribosomes.</text>
</comment>
<dbReference type="AlphaFoldDB" id="A0A6H1WUS5"/>
<dbReference type="EMBL" id="CP042909">
    <property type="protein sequence ID" value="QJA06938.1"/>
    <property type="molecule type" value="Genomic_DNA"/>
</dbReference>
<dbReference type="Pfam" id="PF16321">
    <property type="entry name" value="Ribosom_S30AE_C"/>
    <property type="match status" value="1"/>
</dbReference>
<reference evidence="5 6" key="1">
    <citation type="submission" date="2019-08" db="EMBL/GenBank/DDBJ databases">
        <title>Complete genome sequence of Thermosulfurimonas marina SU872T, an anaerobic thermophilic chemolithoautotrophic bacterium isolated from a shallow marine hydrothermal vent.</title>
        <authorList>
            <person name="Allioux M."/>
            <person name="Jebbar M."/>
            <person name="Slobodkina G."/>
            <person name="Slobodkin A."/>
            <person name="Moalic Y."/>
            <person name="Frolova A."/>
            <person name="Shao Z."/>
            <person name="Alain K."/>
        </authorList>
    </citation>
    <scope>NUCLEOTIDE SEQUENCE [LARGE SCALE GENOMIC DNA]</scope>
    <source>
        <strain evidence="5 6">SU872</strain>
    </source>
</reference>
<dbReference type="RefSeq" id="WP_168720287.1">
    <property type="nucleotide sequence ID" value="NZ_CP042909.1"/>
</dbReference>
<dbReference type="Proteomes" id="UP000501253">
    <property type="component" value="Chromosome"/>
</dbReference>
<dbReference type="Gene3D" id="3.30.505.50">
    <property type="entry name" value="Sigma 54 modulation/S30EA ribosomal protein, C-terminal domain"/>
    <property type="match status" value="1"/>
</dbReference>
<keyword evidence="1" id="KW-0810">Translation regulation</keyword>
<gene>
    <name evidence="5" type="primary">raiA</name>
    <name evidence="5" type="ORF">FVE67_09120</name>
</gene>
<name>A0A6H1WUS5_9BACT</name>
<sequence>MEIKVTFRHLDSSEGLKEYVRKKIGRLEKYFEGPVEAHVILKAEKFRNEAEVILRGDGLDITAREETGDMYEAIDLVSDVLEKQIKKLRDKRKGINKKGRREVAPAGAPEEVSGPSEVLIERVPLKPLSVEEALEQFQRDERPVFIFLNADEGGRLSALYRRGEDVVLVVPE</sequence>
<dbReference type="InterPro" id="IPR036567">
    <property type="entry name" value="RHF-like"/>
</dbReference>
<evidence type="ECO:0000256" key="1">
    <source>
        <dbReference type="ARBA" id="ARBA00022845"/>
    </source>
</evidence>
<dbReference type="CDD" id="cd00552">
    <property type="entry name" value="RaiA"/>
    <property type="match status" value="1"/>
</dbReference>
<dbReference type="GO" id="GO:0043024">
    <property type="term" value="F:ribosomal small subunit binding"/>
    <property type="evidence" value="ECO:0007669"/>
    <property type="project" value="TreeGrafter"/>
</dbReference>
<dbReference type="InterPro" id="IPR003489">
    <property type="entry name" value="RHF/RaiA"/>
</dbReference>
<evidence type="ECO:0000256" key="3">
    <source>
        <dbReference type="ARBA" id="ARBA00041148"/>
    </source>
</evidence>
<evidence type="ECO:0000313" key="6">
    <source>
        <dbReference type="Proteomes" id="UP000501253"/>
    </source>
</evidence>
<evidence type="ECO:0000259" key="4">
    <source>
        <dbReference type="Pfam" id="PF16321"/>
    </source>
</evidence>
<accession>A0A6H1WUS5</accession>
<feature type="domain" description="Sigma 54 modulation/S30EA ribosomal protein C-terminal" evidence="4">
    <location>
        <begin position="121"/>
        <end position="163"/>
    </location>
</feature>
<evidence type="ECO:0000313" key="5">
    <source>
        <dbReference type="EMBL" id="QJA06938.1"/>
    </source>
</evidence>
<dbReference type="InterPro" id="IPR050574">
    <property type="entry name" value="HPF/YfiA_ribosome-assoc"/>
</dbReference>
<evidence type="ECO:0000256" key="2">
    <source>
        <dbReference type="ARBA" id="ARBA00038695"/>
    </source>
</evidence>
<dbReference type="PANTHER" id="PTHR33231">
    <property type="entry name" value="30S RIBOSOMAL PROTEIN"/>
    <property type="match status" value="1"/>
</dbReference>
<dbReference type="Gene3D" id="3.30.160.100">
    <property type="entry name" value="Ribosome hibernation promotion factor-like"/>
    <property type="match status" value="1"/>
</dbReference>